<reference evidence="2" key="1">
    <citation type="submission" date="2016-07" db="EMBL/GenBank/DDBJ databases">
        <authorList>
            <person name="Bretaudeau A."/>
        </authorList>
    </citation>
    <scope>NUCLEOTIDE SEQUENCE</scope>
    <source>
        <strain evidence="2">Rice</strain>
        <tissue evidence="2">Whole body</tissue>
    </source>
</reference>
<dbReference type="GeneID" id="118270322"/>
<dbReference type="OrthoDB" id="7427800at2759"/>
<organism evidence="2">
    <name type="scientific">Spodoptera frugiperda</name>
    <name type="common">Fall armyworm</name>
    <dbReference type="NCBI Taxonomy" id="7108"/>
    <lineage>
        <taxon>Eukaryota</taxon>
        <taxon>Metazoa</taxon>
        <taxon>Ecdysozoa</taxon>
        <taxon>Arthropoda</taxon>
        <taxon>Hexapoda</taxon>
        <taxon>Insecta</taxon>
        <taxon>Pterygota</taxon>
        <taxon>Neoptera</taxon>
        <taxon>Endopterygota</taxon>
        <taxon>Lepidoptera</taxon>
        <taxon>Glossata</taxon>
        <taxon>Ditrysia</taxon>
        <taxon>Noctuoidea</taxon>
        <taxon>Noctuidae</taxon>
        <taxon>Amphipyrinae</taxon>
        <taxon>Spodoptera</taxon>
    </lineage>
</organism>
<dbReference type="RefSeq" id="XP_035441753.1">
    <property type="nucleotide sequence ID" value="XM_035585860.2"/>
</dbReference>
<evidence type="ECO:0000256" key="1">
    <source>
        <dbReference type="SAM" id="Phobius"/>
    </source>
</evidence>
<keyword evidence="3" id="KW-1185">Reference proteome</keyword>
<accession>A0A2H1W797</accession>
<feature type="transmembrane region" description="Helical" evidence="1">
    <location>
        <begin position="126"/>
        <end position="147"/>
    </location>
</feature>
<feature type="transmembrane region" description="Helical" evidence="1">
    <location>
        <begin position="65"/>
        <end position="84"/>
    </location>
</feature>
<protein>
    <submittedName>
        <fullName evidence="2">SFRICE_003841</fullName>
    </submittedName>
    <submittedName>
        <fullName evidence="4">Uncharacterized protein LOC118270322</fullName>
    </submittedName>
</protein>
<keyword evidence="1" id="KW-0472">Membrane</keyword>
<reference evidence="4" key="2">
    <citation type="submission" date="2025-04" db="UniProtKB">
        <authorList>
            <consortium name="RefSeq"/>
        </authorList>
    </citation>
    <scope>IDENTIFICATION</scope>
    <source>
        <tissue evidence="4">Whole larval tissue</tissue>
    </source>
</reference>
<dbReference type="AlphaFoldDB" id="A0A2H1W797"/>
<keyword evidence="1" id="KW-0812">Transmembrane</keyword>
<sequence length="162" mass="18169">MNDHMEALTMILMCGDGTCCCIPRRSMIALIAIISLVACLLDMLTTEKASQFPENCRLICTEIECAKQLLMTLFQMANLLLLLASIVESAILVQLYVWYTLAFVVMGLIVNIVDFLFKYKVEGTSCLLGFVTEVCFLFVIFRCLPLVDTYRKHISGDSDLTS</sequence>
<evidence type="ECO:0000313" key="2">
    <source>
        <dbReference type="EMBL" id="SOQ48951.1"/>
    </source>
</evidence>
<dbReference type="EMBL" id="ODYU01006784">
    <property type="protein sequence ID" value="SOQ48951.1"/>
    <property type="molecule type" value="Genomic_DNA"/>
</dbReference>
<feature type="transmembrane region" description="Helical" evidence="1">
    <location>
        <begin position="96"/>
        <end position="117"/>
    </location>
</feature>
<name>A0A2H1W797_SPOFR</name>
<keyword evidence="1" id="KW-1133">Transmembrane helix</keyword>
<gene>
    <name evidence="4" type="primary">LOC118270322</name>
    <name evidence="2" type="ORF">SFRICE_003841</name>
</gene>
<evidence type="ECO:0000313" key="4">
    <source>
        <dbReference type="RefSeq" id="XP_035441753.1"/>
    </source>
</evidence>
<dbReference type="Proteomes" id="UP000829999">
    <property type="component" value="Chromosome 13"/>
</dbReference>
<evidence type="ECO:0000313" key="3">
    <source>
        <dbReference type="Proteomes" id="UP000829999"/>
    </source>
</evidence>
<feature type="transmembrane region" description="Helical" evidence="1">
    <location>
        <begin position="26"/>
        <end position="44"/>
    </location>
</feature>
<proteinExistence type="predicted"/>